<feature type="compositionally biased region" description="Polar residues" evidence="1">
    <location>
        <begin position="291"/>
        <end position="304"/>
    </location>
</feature>
<reference evidence="3" key="1">
    <citation type="journal article" date="2021" name="Nat. Commun.">
        <title>Genetic determinants of endophytism in the Arabidopsis root mycobiome.</title>
        <authorList>
            <person name="Mesny F."/>
            <person name="Miyauchi S."/>
            <person name="Thiergart T."/>
            <person name="Pickel B."/>
            <person name="Atanasova L."/>
            <person name="Karlsson M."/>
            <person name="Huettel B."/>
            <person name="Barry K.W."/>
            <person name="Haridas S."/>
            <person name="Chen C."/>
            <person name="Bauer D."/>
            <person name="Andreopoulos W."/>
            <person name="Pangilinan J."/>
            <person name="LaButti K."/>
            <person name="Riley R."/>
            <person name="Lipzen A."/>
            <person name="Clum A."/>
            <person name="Drula E."/>
            <person name="Henrissat B."/>
            <person name="Kohler A."/>
            <person name="Grigoriev I.V."/>
            <person name="Martin F.M."/>
            <person name="Hacquard S."/>
        </authorList>
    </citation>
    <scope>NUCLEOTIDE SEQUENCE</scope>
    <source>
        <strain evidence="3">MPI-CAGE-CH-0243</strain>
    </source>
</reference>
<protein>
    <submittedName>
        <fullName evidence="3">Uncharacterized protein</fullName>
    </submittedName>
</protein>
<dbReference type="Proteomes" id="UP000700596">
    <property type="component" value="Unassembled WGS sequence"/>
</dbReference>
<keyword evidence="2" id="KW-0472">Membrane</keyword>
<evidence type="ECO:0000256" key="1">
    <source>
        <dbReference type="SAM" id="MobiDB-lite"/>
    </source>
</evidence>
<evidence type="ECO:0000313" key="3">
    <source>
        <dbReference type="EMBL" id="KAH7117845.1"/>
    </source>
</evidence>
<feature type="compositionally biased region" description="Polar residues" evidence="1">
    <location>
        <begin position="225"/>
        <end position="245"/>
    </location>
</feature>
<keyword evidence="2" id="KW-0812">Transmembrane</keyword>
<comment type="caution">
    <text evidence="3">The sequence shown here is derived from an EMBL/GenBank/DDBJ whole genome shotgun (WGS) entry which is preliminary data.</text>
</comment>
<gene>
    <name evidence="3" type="ORF">B0J11DRAFT_552590</name>
</gene>
<name>A0A9P9IFU9_9PLEO</name>
<evidence type="ECO:0000256" key="2">
    <source>
        <dbReference type="SAM" id="Phobius"/>
    </source>
</evidence>
<feature type="region of interest" description="Disordered" evidence="1">
    <location>
        <begin position="167"/>
        <end position="304"/>
    </location>
</feature>
<accession>A0A9P9IFU9</accession>
<feature type="transmembrane region" description="Helical" evidence="2">
    <location>
        <begin position="13"/>
        <end position="34"/>
    </location>
</feature>
<feature type="compositionally biased region" description="Low complexity" evidence="1">
    <location>
        <begin position="246"/>
        <end position="255"/>
    </location>
</feature>
<evidence type="ECO:0000313" key="4">
    <source>
        <dbReference type="Proteomes" id="UP000700596"/>
    </source>
</evidence>
<proteinExistence type="predicted"/>
<keyword evidence="2" id="KW-1133">Transmembrane helix</keyword>
<feature type="region of interest" description="Disordered" evidence="1">
    <location>
        <begin position="120"/>
        <end position="147"/>
    </location>
</feature>
<organism evidence="3 4">
    <name type="scientific">Dendryphion nanum</name>
    <dbReference type="NCBI Taxonomy" id="256645"/>
    <lineage>
        <taxon>Eukaryota</taxon>
        <taxon>Fungi</taxon>
        <taxon>Dikarya</taxon>
        <taxon>Ascomycota</taxon>
        <taxon>Pezizomycotina</taxon>
        <taxon>Dothideomycetes</taxon>
        <taxon>Pleosporomycetidae</taxon>
        <taxon>Pleosporales</taxon>
        <taxon>Torulaceae</taxon>
        <taxon>Dendryphion</taxon>
    </lineage>
</organism>
<dbReference type="EMBL" id="JAGMWT010000013">
    <property type="protein sequence ID" value="KAH7117845.1"/>
    <property type="molecule type" value="Genomic_DNA"/>
</dbReference>
<dbReference type="OrthoDB" id="5361354at2759"/>
<sequence>MSWFGELQLAYKYAIVFGSLLLLTVIAGVGKVLYNRRKLKKHTKEQKVEEGRRDDLVELNQREKDEGDLFGIRAIEAGFFGGVSQSRPTSRAGSYIENPAMSSNTLIGSSNSHKVMNQSMNSSVTTLPLAHTGDRNSPPRKKSPPAIRLAPSEAELTGRHNHNVAVNMSLNVPPSPVMARGPNSPTFGGSDDGSSDGQNSPRSAQFKQHDHYAPVPPQIPMPSGLQASVHSGYNQPQSQAASFNDPSPSHSTPSSPGYPPSGNLPAVPPRARGEQPRALSPYSDRNDYYSRSESPVTRNQQMSR</sequence>
<dbReference type="PANTHER" id="PTHR40623">
    <property type="entry name" value="INTEGRAL MEMBRANE PROTEIN"/>
    <property type="match status" value="1"/>
</dbReference>
<keyword evidence="4" id="KW-1185">Reference proteome</keyword>
<dbReference type="AlphaFoldDB" id="A0A9P9IFU9"/>
<dbReference type="PANTHER" id="PTHR40623:SF1">
    <property type="match status" value="1"/>
</dbReference>